<keyword evidence="8" id="KW-1185">Reference proteome</keyword>
<dbReference type="GO" id="GO:0061630">
    <property type="term" value="F:ubiquitin protein ligase activity"/>
    <property type="evidence" value="ECO:0007669"/>
    <property type="project" value="InterPro"/>
</dbReference>
<dbReference type="PROSITE" id="PS50089">
    <property type="entry name" value="ZF_RING_2"/>
    <property type="match status" value="1"/>
</dbReference>
<feature type="compositionally biased region" description="Low complexity" evidence="5">
    <location>
        <begin position="163"/>
        <end position="172"/>
    </location>
</feature>
<dbReference type="AlphaFoldDB" id="A0A9W7T0E2"/>
<dbReference type="Gene3D" id="3.30.40.10">
    <property type="entry name" value="Zinc/RING finger domain, C3HC4 (zinc finger)"/>
    <property type="match status" value="1"/>
</dbReference>
<dbReference type="InterPro" id="IPR001841">
    <property type="entry name" value="Znf_RING"/>
</dbReference>
<accession>A0A9W7T0E2</accession>
<evidence type="ECO:0000256" key="5">
    <source>
        <dbReference type="SAM" id="MobiDB-lite"/>
    </source>
</evidence>
<dbReference type="PROSITE" id="PS00518">
    <property type="entry name" value="ZF_RING_1"/>
    <property type="match status" value="1"/>
</dbReference>
<feature type="region of interest" description="Disordered" evidence="5">
    <location>
        <begin position="1"/>
        <end position="241"/>
    </location>
</feature>
<comment type="caution">
    <text evidence="7">The sequence shown here is derived from an EMBL/GenBank/DDBJ whole genome shotgun (WGS) entry which is preliminary data.</text>
</comment>
<evidence type="ECO:0000256" key="4">
    <source>
        <dbReference type="PROSITE-ProRule" id="PRU00175"/>
    </source>
</evidence>
<dbReference type="SMART" id="SM00184">
    <property type="entry name" value="RING"/>
    <property type="match status" value="1"/>
</dbReference>
<evidence type="ECO:0000313" key="7">
    <source>
        <dbReference type="EMBL" id="KAH9845187.1"/>
    </source>
</evidence>
<gene>
    <name evidence="7" type="ORF">Tdes44962_MAKER06761</name>
</gene>
<dbReference type="GO" id="GO:0006511">
    <property type="term" value="P:ubiquitin-dependent protein catabolic process"/>
    <property type="evidence" value="ECO:0007669"/>
    <property type="project" value="TreeGrafter"/>
</dbReference>
<dbReference type="Pfam" id="PF13920">
    <property type="entry name" value="zf-C3HC4_3"/>
    <property type="match status" value="1"/>
</dbReference>
<dbReference type="InterPro" id="IPR013083">
    <property type="entry name" value="Znf_RING/FYVE/PHD"/>
</dbReference>
<evidence type="ECO:0000313" key="8">
    <source>
        <dbReference type="Proteomes" id="UP001138500"/>
    </source>
</evidence>
<dbReference type="SUPFAM" id="SSF57850">
    <property type="entry name" value="RING/U-box"/>
    <property type="match status" value="1"/>
</dbReference>
<evidence type="ECO:0000256" key="1">
    <source>
        <dbReference type="ARBA" id="ARBA00022723"/>
    </source>
</evidence>
<dbReference type="PANTHER" id="PTHR47094">
    <property type="entry name" value="ELFLESS, ISOFORM B"/>
    <property type="match status" value="1"/>
</dbReference>
<feature type="compositionally biased region" description="Acidic residues" evidence="5">
    <location>
        <begin position="149"/>
        <end position="160"/>
    </location>
</feature>
<organism evidence="7 8">
    <name type="scientific">Teratosphaeria destructans</name>
    <dbReference type="NCBI Taxonomy" id="418781"/>
    <lineage>
        <taxon>Eukaryota</taxon>
        <taxon>Fungi</taxon>
        <taxon>Dikarya</taxon>
        <taxon>Ascomycota</taxon>
        <taxon>Pezizomycotina</taxon>
        <taxon>Dothideomycetes</taxon>
        <taxon>Dothideomycetidae</taxon>
        <taxon>Mycosphaerellales</taxon>
        <taxon>Teratosphaeriaceae</taxon>
        <taxon>Teratosphaeria</taxon>
    </lineage>
</organism>
<evidence type="ECO:0000256" key="2">
    <source>
        <dbReference type="ARBA" id="ARBA00022771"/>
    </source>
</evidence>
<dbReference type="InterPro" id="IPR049627">
    <property type="entry name" value="SLX8"/>
</dbReference>
<reference evidence="7 8" key="2">
    <citation type="journal article" date="2021" name="Curr. Genet.">
        <title>Genetic response to nitrogen starvation in the aggressive Eucalyptus foliar pathogen Teratosphaeria destructans.</title>
        <authorList>
            <person name="Havenga M."/>
            <person name="Wingfield B.D."/>
            <person name="Wingfield M.J."/>
            <person name="Dreyer L.L."/>
            <person name="Roets F."/>
            <person name="Aylward J."/>
        </authorList>
    </citation>
    <scope>NUCLEOTIDE SEQUENCE [LARGE SCALE GENOMIC DNA]</scope>
    <source>
        <strain evidence="7">CMW44962</strain>
    </source>
</reference>
<dbReference type="GO" id="GO:0140082">
    <property type="term" value="F:SUMO-ubiquitin ligase activity"/>
    <property type="evidence" value="ECO:0007669"/>
    <property type="project" value="TreeGrafter"/>
</dbReference>
<dbReference type="PANTHER" id="PTHR47094:SF1">
    <property type="entry name" value="RING-TYPE E3 UBIQUITIN TRANSFERASE"/>
    <property type="match status" value="1"/>
</dbReference>
<feature type="compositionally biased region" description="Polar residues" evidence="5">
    <location>
        <begin position="66"/>
        <end position="89"/>
    </location>
</feature>
<dbReference type="Proteomes" id="UP001138500">
    <property type="component" value="Unassembled WGS sequence"/>
</dbReference>
<keyword evidence="1" id="KW-0479">Metal-binding</keyword>
<dbReference type="EMBL" id="RIBY02000114">
    <property type="protein sequence ID" value="KAH9845187.1"/>
    <property type="molecule type" value="Genomic_DNA"/>
</dbReference>
<evidence type="ECO:0000259" key="6">
    <source>
        <dbReference type="PROSITE" id="PS50089"/>
    </source>
</evidence>
<sequence length="354" mass="38443">MSYGRYHQLGAQQQQPEYVNIGADWTFDDLPAVNDRPDYSSSSSGPSPSPPAPPSHERSREGASHDQPTTSAASTGLRTSRSHMSGVNRQQQQQHQQNPAEAGGTRREGRHTTFAYSPNISHLHTLSGTSSPRISEFSYNAVPRSDDHDDHDDHDDDEEEHQQQSAAAMAPASRRRTQPRSRVVDLTDSPQPSAEGGTSAPAAPSRPLKRPAPTDSDTTHSTKRTAAPTPRSPPEELDLTADNDTDSFLQQQQAATIAAQQAASPDSPNGPIKIGNRTCIICMEHYTNAAVTPCGHIYCHECLTQALKAGERNSERGLGNCPMCRKPVSRKKNQVVPVAFMKRSAFRGKKRAGA</sequence>
<feature type="compositionally biased region" description="Basic and acidic residues" evidence="5">
    <location>
        <begin position="55"/>
        <end position="64"/>
    </location>
</feature>
<dbReference type="GO" id="GO:0033768">
    <property type="term" value="C:SUMO-targeted ubiquitin ligase complex"/>
    <property type="evidence" value="ECO:0007669"/>
    <property type="project" value="TreeGrafter"/>
</dbReference>
<reference evidence="7 8" key="1">
    <citation type="journal article" date="2018" name="IMA Fungus">
        <title>IMA Genome-F 10: Nine draft genome sequences of Claviceps purpurea s.lat., including C. arundinis, C. humidiphila, and C. cf. spartinae, pseudomolecules for the pitch canker pathogen Fusarium circinatum, draft genome of Davidsoniella eucalypti, Grosmannia galeiformis, Quambalaria eucalypti, and Teratosphaeria destructans.</title>
        <authorList>
            <person name="Wingfield B.D."/>
            <person name="Liu M."/>
            <person name="Nguyen H.D."/>
            <person name="Lane F.A."/>
            <person name="Morgan S.W."/>
            <person name="De Vos L."/>
            <person name="Wilken P.M."/>
            <person name="Duong T.A."/>
            <person name="Aylward J."/>
            <person name="Coetzee M.P."/>
            <person name="Dadej K."/>
            <person name="De Beer Z.W."/>
            <person name="Findlay W."/>
            <person name="Havenga M."/>
            <person name="Kolarik M."/>
            <person name="Menzies J.G."/>
            <person name="Naidoo K."/>
            <person name="Pochopski O."/>
            <person name="Shoukouhi P."/>
            <person name="Santana Q.C."/>
            <person name="Seifert K.A."/>
            <person name="Soal N."/>
            <person name="Steenkamp E.T."/>
            <person name="Tatham C.T."/>
            <person name="van der Nest M.A."/>
            <person name="Wingfield M.J."/>
        </authorList>
    </citation>
    <scope>NUCLEOTIDE SEQUENCE [LARGE SCALE GENOMIC DNA]</scope>
    <source>
        <strain evidence="7">CMW44962</strain>
    </source>
</reference>
<dbReference type="GO" id="GO:0008270">
    <property type="term" value="F:zinc ion binding"/>
    <property type="evidence" value="ECO:0007669"/>
    <property type="project" value="UniProtKB-KW"/>
</dbReference>
<feature type="domain" description="RING-type" evidence="6">
    <location>
        <begin position="279"/>
        <end position="325"/>
    </location>
</feature>
<dbReference type="InterPro" id="IPR017907">
    <property type="entry name" value="Znf_RING_CS"/>
</dbReference>
<proteinExistence type="predicted"/>
<protein>
    <submittedName>
        <fullName evidence="7">Zinc-RING finger domain</fullName>
    </submittedName>
</protein>
<evidence type="ECO:0000256" key="3">
    <source>
        <dbReference type="ARBA" id="ARBA00022833"/>
    </source>
</evidence>
<feature type="compositionally biased region" description="Polar residues" evidence="5">
    <location>
        <begin position="114"/>
        <end position="133"/>
    </location>
</feature>
<keyword evidence="3" id="KW-0862">Zinc</keyword>
<dbReference type="OrthoDB" id="6270329at2759"/>
<name>A0A9W7T0E2_9PEZI</name>
<keyword evidence="2 4" id="KW-0863">Zinc-finger</keyword>
<dbReference type="GO" id="GO:0032183">
    <property type="term" value="F:SUMO binding"/>
    <property type="evidence" value="ECO:0007669"/>
    <property type="project" value="TreeGrafter"/>
</dbReference>